<dbReference type="InterPro" id="IPR001128">
    <property type="entry name" value="Cyt_P450"/>
</dbReference>
<dbReference type="OrthoDB" id="2789670at2759"/>
<dbReference type="GO" id="GO:0005506">
    <property type="term" value="F:iron ion binding"/>
    <property type="evidence" value="ECO:0007669"/>
    <property type="project" value="InterPro"/>
</dbReference>
<dbReference type="GeneID" id="63684096"/>
<keyword evidence="12" id="KW-1185">Reference proteome</keyword>
<protein>
    <submittedName>
        <fullName evidence="11">Cytochrome P450</fullName>
    </submittedName>
</protein>
<dbReference type="Gene3D" id="1.10.630.10">
    <property type="entry name" value="Cytochrome P450"/>
    <property type="match status" value="1"/>
</dbReference>
<dbReference type="InterPro" id="IPR017972">
    <property type="entry name" value="Cyt_P450_CS"/>
</dbReference>
<keyword evidence="5 9" id="KW-0479">Metal-binding</keyword>
<dbReference type="AlphaFoldDB" id="M5FSQ0"/>
<evidence type="ECO:0000256" key="8">
    <source>
        <dbReference type="ARBA" id="ARBA00023033"/>
    </source>
</evidence>
<evidence type="ECO:0000256" key="4">
    <source>
        <dbReference type="ARBA" id="ARBA00022617"/>
    </source>
</evidence>
<dbReference type="PANTHER" id="PTHR46300">
    <property type="entry name" value="P450, PUTATIVE (EUROFUNG)-RELATED-RELATED"/>
    <property type="match status" value="1"/>
</dbReference>
<dbReference type="InterPro" id="IPR050364">
    <property type="entry name" value="Cytochrome_P450_fung"/>
</dbReference>
<evidence type="ECO:0000256" key="6">
    <source>
        <dbReference type="ARBA" id="ARBA00023002"/>
    </source>
</evidence>
<evidence type="ECO:0000256" key="3">
    <source>
        <dbReference type="ARBA" id="ARBA00010617"/>
    </source>
</evidence>
<evidence type="ECO:0000256" key="1">
    <source>
        <dbReference type="ARBA" id="ARBA00001971"/>
    </source>
</evidence>
<organism evidence="11 12">
    <name type="scientific">Dacryopinax primogenitus (strain DJM 731)</name>
    <name type="common">Brown rot fungus</name>
    <dbReference type="NCBI Taxonomy" id="1858805"/>
    <lineage>
        <taxon>Eukaryota</taxon>
        <taxon>Fungi</taxon>
        <taxon>Dikarya</taxon>
        <taxon>Basidiomycota</taxon>
        <taxon>Agaricomycotina</taxon>
        <taxon>Dacrymycetes</taxon>
        <taxon>Dacrymycetales</taxon>
        <taxon>Dacrymycetaceae</taxon>
        <taxon>Dacryopinax</taxon>
    </lineage>
</organism>
<dbReference type="RefSeq" id="XP_040625861.1">
    <property type="nucleotide sequence ID" value="XM_040769034.1"/>
</dbReference>
<keyword evidence="8 10" id="KW-0503">Monooxygenase</keyword>
<evidence type="ECO:0000256" key="7">
    <source>
        <dbReference type="ARBA" id="ARBA00023004"/>
    </source>
</evidence>
<evidence type="ECO:0000256" key="10">
    <source>
        <dbReference type="RuleBase" id="RU000461"/>
    </source>
</evidence>
<reference evidence="11 12" key="1">
    <citation type="journal article" date="2012" name="Science">
        <title>The Paleozoic origin of enzymatic lignin decomposition reconstructed from 31 fungal genomes.</title>
        <authorList>
            <person name="Floudas D."/>
            <person name="Binder M."/>
            <person name="Riley R."/>
            <person name="Barry K."/>
            <person name="Blanchette R.A."/>
            <person name="Henrissat B."/>
            <person name="Martinez A.T."/>
            <person name="Otillar R."/>
            <person name="Spatafora J.W."/>
            <person name="Yadav J.S."/>
            <person name="Aerts A."/>
            <person name="Benoit I."/>
            <person name="Boyd A."/>
            <person name="Carlson A."/>
            <person name="Copeland A."/>
            <person name="Coutinho P.M."/>
            <person name="de Vries R.P."/>
            <person name="Ferreira P."/>
            <person name="Findley K."/>
            <person name="Foster B."/>
            <person name="Gaskell J."/>
            <person name="Glotzer D."/>
            <person name="Gorecki P."/>
            <person name="Heitman J."/>
            <person name="Hesse C."/>
            <person name="Hori C."/>
            <person name="Igarashi K."/>
            <person name="Jurgens J.A."/>
            <person name="Kallen N."/>
            <person name="Kersten P."/>
            <person name="Kohler A."/>
            <person name="Kuees U."/>
            <person name="Kumar T.K.A."/>
            <person name="Kuo A."/>
            <person name="LaButti K."/>
            <person name="Larrondo L.F."/>
            <person name="Lindquist E."/>
            <person name="Ling A."/>
            <person name="Lombard V."/>
            <person name="Lucas S."/>
            <person name="Lundell T."/>
            <person name="Martin R."/>
            <person name="McLaughlin D.J."/>
            <person name="Morgenstern I."/>
            <person name="Morin E."/>
            <person name="Murat C."/>
            <person name="Nagy L.G."/>
            <person name="Nolan M."/>
            <person name="Ohm R.A."/>
            <person name="Patyshakuliyeva A."/>
            <person name="Rokas A."/>
            <person name="Ruiz-Duenas F.J."/>
            <person name="Sabat G."/>
            <person name="Salamov A."/>
            <person name="Samejima M."/>
            <person name="Schmutz J."/>
            <person name="Slot J.C."/>
            <person name="St John F."/>
            <person name="Stenlid J."/>
            <person name="Sun H."/>
            <person name="Sun S."/>
            <person name="Syed K."/>
            <person name="Tsang A."/>
            <person name="Wiebenga A."/>
            <person name="Young D."/>
            <person name="Pisabarro A."/>
            <person name="Eastwood D.C."/>
            <person name="Martin F."/>
            <person name="Cullen D."/>
            <person name="Grigoriev I.V."/>
            <person name="Hibbett D.S."/>
        </authorList>
    </citation>
    <scope>NUCLEOTIDE SEQUENCE [LARGE SCALE GENOMIC DNA]</scope>
    <source>
        <strain evidence="11 12">DJM-731 SS1</strain>
    </source>
</reference>
<dbReference type="PANTHER" id="PTHR46300:SF7">
    <property type="entry name" value="P450, PUTATIVE (EUROFUNG)-RELATED"/>
    <property type="match status" value="1"/>
</dbReference>
<accession>M5FSQ0</accession>
<dbReference type="Pfam" id="PF00067">
    <property type="entry name" value="p450"/>
    <property type="match status" value="1"/>
</dbReference>
<dbReference type="STRING" id="1858805.M5FSQ0"/>
<dbReference type="Proteomes" id="UP000030653">
    <property type="component" value="Unassembled WGS sequence"/>
</dbReference>
<comment type="cofactor">
    <cofactor evidence="1 9">
        <name>heme</name>
        <dbReference type="ChEBI" id="CHEBI:30413"/>
    </cofactor>
</comment>
<evidence type="ECO:0000313" key="11">
    <source>
        <dbReference type="EMBL" id="EJT98963.1"/>
    </source>
</evidence>
<dbReference type="GO" id="GO:0004497">
    <property type="term" value="F:monooxygenase activity"/>
    <property type="evidence" value="ECO:0007669"/>
    <property type="project" value="UniProtKB-KW"/>
</dbReference>
<dbReference type="InterPro" id="IPR002401">
    <property type="entry name" value="Cyt_P450_E_grp-I"/>
</dbReference>
<dbReference type="SUPFAM" id="SSF48264">
    <property type="entry name" value="Cytochrome P450"/>
    <property type="match status" value="1"/>
</dbReference>
<keyword evidence="7 9" id="KW-0408">Iron</keyword>
<dbReference type="PROSITE" id="PS00086">
    <property type="entry name" value="CYTOCHROME_P450"/>
    <property type="match status" value="1"/>
</dbReference>
<dbReference type="GO" id="GO:0020037">
    <property type="term" value="F:heme binding"/>
    <property type="evidence" value="ECO:0007669"/>
    <property type="project" value="InterPro"/>
</dbReference>
<proteinExistence type="inferred from homology"/>
<comment type="pathway">
    <text evidence="2">Secondary metabolite biosynthesis.</text>
</comment>
<name>M5FSQ0_DACPD</name>
<keyword evidence="4 9" id="KW-0349">Heme</keyword>
<dbReference type="EMBL" id="JH795871">
    <property type="protein sequence ID" value="EJT98963.1"/>
    <property type="molecule type" value="Genomic_DNA"/>
</dbReference>
<dbReference type="GO" id="GO:0016705">
    <property type="term" value="F:oxidoreductase activity, acting on paired donors, with incorporation or reduction of molecular oxygen"/>
    <property type="evidence" value="ECO:0007669"/>
    <property type="project" value="InterPro"/>
</dbReference>
<feature type="binding site" description="axial binding residue" evidence="9">
    <location>
        <position position="444"/>
    </location>
    <ligand>
        <name>heme</name>
        <dbReference type="ChEBI" id="CHEBI:30413"/>
    </ligand>
    <ligandPart>
        <name>Fe</name>
        <dbReference type="ChEBI" id="CHEBI:18248"/>
    </ligandPart>
</feature>
<evidence type="ECO:0000313" key="12">
    <source>
        <dbReference type="Proteomes" id="UP000030653"/>
    </source>
</evidence>
<dbReference type="PRINTS" id="PR00385">
    <property type="entry name" value="P450"/>
</dbReference>
<dbReference type="InterPro" id="IPR036396">
    <property type="entry name" value="Cyt_P450_sf"/>
</dbReference>
<evidence type="ECO:0000256" key="2">
    <source>
        <dbReference type="ARBA" id="ARBA00005179"/>
    </source>
</evidence>
<dbReference type="PRINTS" id="PR00463">
    <property type="entry name" value="EP450I"/>
</dbReference>
<gene>
    <name evidence="11" type="ORF">DACRYDRAFT_110295</name>
</gene>
<dbReference type="CDD" id="cd11065">
    <property type="entry name" value="CYP64-like"/>
    <property type="match status" value="1"/>
</dbReference>
<evidence type="ECO:0000256" key="9">
    <source>
        <dbReference type="PIRSR" id="PIRSR602401-1"/>
    </source>
</evidence>
<dbReference type="HOGENOM" id="CLU_001570_2_3_1"/>
<comment type="similarity">
    <text evidence="3 10">Belongs to the cytochrome P450 family.</text>
</comment>
<sequence length="510" mass="57057">MALSTIPPVSTTLQLGAVVLLLGIIIRSLIPRSRLPPGPNPIPILGNLSLPVPFRPKFEKWAKEYPDVMTLRVLGIPIIVVNTRQSALEVMEKRAAATAGRPHQIMADELCGLAYDPVRSNDWDLHRQYRRLFSSVLGPRAVQAYWGTQTRQMHRAALETLGAPDRHMEFIRRAVADIAFQIAYGIEIESYDHPMVKSANEELRIVERVVVPGNFIVDIIPFLRYLPTWFPGAGFKKQAAEWRAHIDATRNMPYDAVKADIASGSSKSCLAVAMIEHDTESKKDDKYGENLIKWTCASVYGGGADTSVAALQSFLAAMVMYPEVQFKAQVELDRVVGRDRPPTLEDRELLPYCNAIVEEVLRWQPVATLGLPHSMVNDEIYNGWLLPKGANVLPNVWAMTRDERDFPQGDKFMPERYLTPEGKTKEELPGRQIPLLFGFGRRICPGWQLAQANLFAGIVALLWSSTMSVAPGTDIKWIEHPAINHALDFPLQVKPRFPGVEDVLRSALAE</sequence>
<evidence type="ECO:0000256" key="5">
    <source>
        <dbReference type="ARBA" id="ARBA00022723"/>
    </source>
</evidence>
<keyword evidence="6 10" id="KW-0560">Oxidoreductase</keyword>